<reference evidence="2" key="1">
    <citation type="journal article" date="2019" name="Int. J. Syst. Evol. Microbiol.">
        <title>The Global Catalogue of Microorganisms (GCM) 10K type strain sequencing project: providing services to taxonomists for standard genome sequencing and annotation.</title>
        <authorList>
            <consortium name="The Broad Institute Genomics Platform"/>
            <consortium name="The Broad Institute Genome Sequencing Center for Infectious Disease"/>
            <person name="Wu L."/>
            <person name="Ma J."/>
        </authorList>
    </citation>
    <scope>NUCLEOTIDE SEQUENCE [LARGE SCALE GENOMIC DNA]</scope>
    <source>
        <strain evidence="2">JCM 16918</strain>
    </source>
</reference>
<dbReference type="RefSeq" id="WP_189052948.1">
    <property type="nucleotide sequence ID" value="NZ_BMOR01000001.1"/>
</dbReference>
<comment type="caution">
    <text evidence="1">The sequence shown here is derived from an EMBL/GenBank/DDBJ whole genome shotgun (WGS) entry which is preliminary data.</text>
</comment>
<proteinExistence type="predicted"/>
<sequence length="70" mass="7581">MTARRGRLSRLEAQRGRAVTLWDALPEHLRAAVTPDALERAAQDAPEGLRGDVRALSLWAFLCAPDGGTV</sequence>
<accession>A0ABQ2ITW0</accession>
<keyword evidence="2" id="KW-1185">Reference proteome</keyword>
<name>A0ABQ2ITW0_9DEIO</name>
<evidence type="ECO:0000313" key="1">
    <source>
        <dbReference type="EMBL" id="GGN27338.1"/>
    </source>
</evidence>
<gene>
    <name evidence="1" type="ORF">GCM10010842_00200</name>
</gene>
<organism evidence="1 2">
    <name type="scientific">Deinococcus daejeonensis</name>
    <dbReference type="NCBI Taxonomy" id="1007098"/>
    <lineage>
        <taxon>Bacteria</taxon>
        <taxon>Thermotogati</taxon>
        <taxon>Deinococcota</taxon>
        <taxon>Deinococci</taxon>
        <taxon>Deinococcales</taxon>
        <taxon>Deinococcaceae</taxon>
        <taxon>Deinococcus</taxon>
    </lineage>
</organism>
<dbReference type="Proteomes" id="UP000645517">
    <property type="component" value="Unassembled WGS sequence"/>
</dbReference>
<dbReference type="EMBL" id="BMOR01000001">
    <property type="protein sequence ID" value="GGN27338.1"/>
    <property type="molecule type" value="Genomic_DNA"/>
</dbReference>
<evidence type="ECO:0000313" key="2">
    <source>
        <dbReference type="Proteomes" id="UP000645517"/>
    </source>
</evidence>
<protein>
    <submittedName>
        <fullName evidence="1">Uncharacterized protein</fullName>
    </submittedName>
</protein>